<evidence type="ECO:0000256" key="6">
    <source>
        <dbReference type="ARBA" id="ARBA00025911"/>
    </source>
</evidence>
<dbReference type="GO" id="GO:0005634">
    <property type="term" value="C:nucleus"/>
    <property type="evidence" value="ECO:0007669"/>
    <property type="project" value="UniProtKB-SubCell"/>
</dbReference>
<dbReference type="InterPro" id="IPR050568">
    <property type="entry name" value="Transcr_DNA_Rep_Reg"/>
</dbReference>
<comment type="caution">
    <text evidence="10">The sequence shown here is derived from an EMBL/GenBank/DDBJ whole genome shotgun (WGS) entry which is preliminary data.</text>
</comment>
<dbReference type="AlphaFoldDB" id="A0ABD1N033"/>
<evidence type="ECO:0000256" key="7">
    <source>
        <dbReference type="ARBA" id="ARBA00038129"/>
    </source>
</evidence>
<evidence type="ECO:0000256" key="4">
    <source>
        <dbReference type="ARBA" id="ARBA00023163"/>
    </source>
</evidence>
<accession>A0ABD1N033</accession>
<dbReference type="FunFam" id="1.10.20.10:FF:000062">
    <property type="entry name" value="Nuclear transcription factor Y subunit C"/>
    <property type="match status" value="1"/>
</dbReference>
<evidence type="ECO:0000313" key="10">
    <source>
        <dbReference type="EMBL" id="KAL2341251.1"/>
    </source>
</evidence>
<organism evidence="10 11">
    <name type="scientific">Flemingia macrophylla</name>
    <dbReference type="NCBI Taxonomy" id="520843"/>
    <lineage>
        <taxon>Eukaryota</taxon>
        <taxon>Viridiplantae</taxon>
        <taxon>Streptophyta</taxon>
        <taxon>Embryophyta</taxon>
        <taxon>Tracheophyta</taxon>
        <taxon>Spermatophyta</taxon>
        <taxon>Magnoliopsida</taxon>
        <taxon>eudicotyledons</taxon>
        <taxon>Gunneridae</taxon>
        <taxon>Pentapetalae</taxon>
        <taxon>rosids</taxon>
        <taxon>fabids</taxon>
        <taxon>Fabales</taxon>
        <taxon>Fabaceae</taxon>
        <taxon>Papilionoideae</taxon>
        <taxon>50 kb inversion clade</taxon>
        <taxon>NPAAA clade</taxon>
        <taxon>indigoferoid/millettioid clade</taxon>
        <taxon>Phaseoleae</taxon>
        <taxon>Flemingia</taxon>
    </lineage>
</organism>
<dbReference type="Proteomes" id="UP001603857">
    <property type="component" value="Unassembled WGS sequence"/>
</dbReference>
<evidence type="ECO:0000313" key="11">
    <source>
        <dbReference type="Proteomes" id="UP001603857"/>
    </source>
</evidence>
<sequence length="164" mass="18800">MVEPTNPSPQHQFNNHWARLRQEVEETTDFKSRSLPLDDIKSIMEVDEDVDMISAETPALFVKACELFIYDLTMKAWANASKSKRESILKCEIASATTEAERFDFRSDFVPAEHAGSSRRFTDPTLDVPYCHMPVMPPHGPPYLALGMFTLHQNHHEPFPHQDD</sequence>
<gene>
    <name evidence="10" type="ORF">Fmac_009191</name>
</gene>
<evidence type="ECO:0000256" key="1">
    <source>
        <dbReference type="ARBA" id="ARBA00004123"/>
    </source>
</evidence>
<dbReference type="InterPro" id="IPR007125">
    <property type="entry name" value="H2A/H2B/H3"/>
</dbReference>
<evidence type="ECO:0000256" key="5">
    <source>
        <dbReference type="ARBA" id="ARBA00023242"/>
    </source>
</evidence>
<keyword evidence="4" id="KW-0804">Transcription</keyword>
<comment type="subcellular location">
    <subcellularLocation>
        <location evidence="1">Nucleus</location>
    </subcellularLocation>
</comment>
<dbReference type="InterPro" id="IPR009072">
    <property type="entry name" value="Histone-fold"/>
</dbReference>
<dbReference type="Gene3D" id="1.10.20.10">
    <property type="entry name" value="Histone, subunit A"/>
    <property type="match status" value="1"/>
</dbReference>
<dbReference type="SUPFAM" id="SSF47113">
    <property type="entry name" value="Histone-fold"/>
    <property type="match status" value="1"/>
</dbReference>
<evidence type="ECO:0000256" key="2">
    <source>
        <dbReference type="ARBA" id="ARBA00023015"/>
    </source>
</evidence>
<comment type="similarity">
    <text evidence="7">Belongs to the NFYC/HAP5 subunit family.</text>
</comment>
<evidence type="ECO:0000256" key="8">
    <source>
        <dbReference type="ARBA" id="ARBA00059992"/>
    </source>
</evidence>
<evidence type="ECO:0000256" key="3">
    <source>
        <dbReference type="ARBA" id="ARBA00023125"/>
    </source>
</evidence>
<dbReference type="CDD" id="cd22908">
    <property type="entry name" value="HFD_NFYC-like"/>
    <property type="match status" value="1"/>
</dbReference>
<comment type="subunit">
    <text evidence="6">Heterotrimeric transcription factor composed of three components, NF-YA, NF-YB and NF-YC. NF-YB and NF-YC must interact and dimerize for NF-YA association and DNA binding.</text>
</comment>
<name>A0ABD1N033_9FABA</name>
<keyword evidence="2" id="KW-0805">Transcription regulation</keyword>
<evidence type="ECO:0000259" key="9">
    <source>
        <dbReference type="Pfam" id="PF00125"/>
    </source>
</evidence>
<reference evidence="10 11" key="1">
    <citation type="submission" date="2024-08" db="EMBL/GenBank/DDBJ databases">
        <title>Insights into the chromosomal genome structure of Flemingia macrophylla.</title>
        <authorList>
            <person name="Ding Y."/>
            <person name="Zhao Y."/>
            <person name="Bi W."/>
            <person name="Wu M."/>
            <person name="Zhao G."/>
            <person name="Gong Y."/>
            <person name="Li W."/>
            <person name="Zhang P."/>
        </authorList>
    </citation>
    <scope>NUCLEOTIDE SEQUENCE [LARGE SCALE GENOMIC DNA]</scope>
    <source>
        <strain evidence="10">DYQJB</strain>
        <tissue evidence="10">Leaf</tissue>
    </source>
</reference>
<keyword evidence="3" id="KW-0238">DNA-binding</keyword>
<dbReference type="GO" id="GO:0003677">
    <property type="term" value="F:DNA binding"/>
    <property type="evidence" value="ECO:0007669"/>
    <property type="project" value="UniProtKB-KW"/>
</dbReference>
<keyword evidence="11" id="KW-1185">Reference proteome</keyword>
<comment type="function">
    <text evidence="8">Stimulates the transcription of various genes by recognizing and binding to a CCAAT motif in promoters.</text>
</comment>
<dbReference type="EMBL" id="JBGMDY010000003">
    <property type="protein sequence ID" value="KAL2341251.1"/>
    <property type="molecule type" value="Genomic_DNA"/>
</dbReference>
<protein>
    <recommendedName>
        <fullName evidence="9">Core Histone H2A/H2B/H3 domain-containing protein</fullName>
    </recommendedName>
</protein>
<keyword evidence="5" id="KW-0539">Nucleus</keyword>
<feature type="domain" description="Core Histone H2A/H2B/H3" evidence="9">
    <location>
        <begin position="23"/>
        <end position="96"/>
    </location>
</feature>
<dbReference type="Pfam" id="PF00125">
    <property type="entry name" value="Histone"/>
    <property type="match status" value="1"/>
</dbReference>
<dbReference type="PANTHER" id="PTHR10252">
    <property type="entry name" value="HISTONE-LIKE TRANSCRIPTION FACTOR CCAAT-RELATED"/>
    <property type="match status" value="1"/>
</dbReference>
<proteinExistence type="inferred from homology"/>